<keyword evidence="11 15" id="KW-0472">Membrane</keyword>
<keyword evidence="8" id="KW-0625">Polysaccharide transport</keyword>
<comment type="caution">
    <text evidence="18">The sequence shown here is derived from an EMBL/GenBank/DDBJ whole genome shotgun (WGS) entry which is preliminary data.</text>
</comment>
<evidence type="ECO:0000256" key="13">
    <source>
        <dbReference type="ARBA" id="ARBA00023237"/>
    </source>
</evidence>
<evidence type="ECO:0000256" key="6">
    <source>
        <dbReference type="ARBA" id="ARBA00022692"/>
    </source>
</evidence>
<evidence type="ECO:0000256" key="2">
    <source>
        <dbReference type="ARBA" id="ARBA00009450"/>
    </source>
</evidence>
<gene>
    <name evidence="18" type="ORF">H8B15_05200</name>
</gene>
<feature type="domain" description="SLBB" evidence="17">
    <location>
        <begin position="152"/>
        <end position="231"/>
    </location>
</feature>
<evidence type="ECO:0000256" key="7">
    <source>
        <dbReference type="ARBA" id="ARBA00022729"/>
    </source>
</evidence>
<evidence type="ECO:0000256" key="14">
    <source>
        <dbReference type="ARBA" id="ARBA00023288"/>
    </source>
</evidence>
<keyword evidence="10" id="KW-0626">Porin</keyword>
<evidence type="ECO:0000256" key="8">
    <source>
        <dbReference type="ARBA" id="ARBA00023047"/>
    </source>
</evidence>
<keyword evidence="9" id="KW-0406">Ion transport</keyword>
<evidence type="ECO:0000313" key="18">
    <source>
        <dbReference type="EMBL" id="MBC6610304.1"/>
    </source>
</evidence>
<dbReference type="Pfam" id="PF22461">
    <property type="entry name" value="SLBB_2"/>
    <property type="match status" value="1"/>
</dbReference>
<dbReference type="Gene3D" id="3.10.560.10">
    <property type="entry name" value="Outer membrane lipoprotein wza domain like"/>
    <property type="match status" value="1"/>
</dbReference>
<organism evidence="18 19">
    <name type="scientific">Hymenobacter citatus</name>
    <dbReference type="NCBI Taxonomy" id="2763506"/>
    <lineage>
        <taxon>Bacteria</taxon>
        <taxon>Pseudomonadati</taxon>
        <taxon>Bacteroidota</taxon>
        <taxon>Cytophagia</taxon>
        <taxon>Cytophagales</taxon>
        <taxon>Hymenobacteraceae</taxon>
        <taxon>Hymenobacter</taxon>
    </lineage>
</organism>
<evidence type="ECO:0000256" key="1">
    <source>
        <dbReference type="ARBA" id="ARBA00004571"/>
    </source>
</evidence>
<keyword evidence="6 15" id="KW-0812">Transmembrane</keyword>
<keyword evidence="19" id="KW-1185">Reference proteome</keyword>
<evidence type="ECO:0000256" key="10">
    <source>
        <dbReference type="ARBA" id="ARBA00023114"/>
    </source>
</evidence>
<evidence type="ECO:0000256" key="5">
    <source>
        <dbReference type="ARBA" id="ARBA00022597"/>
    </source>
</evidence>
<dbReference type="InterPro" id="IPR049712">
    <property type="entry name" value="Poly_export"/>
</dbReference>
<evidence type="ECO:0000259" key="17">
    <source>
        <dbReference type="Pfam" id="PF22461"/>
    </source>
</evidence>
<comment type="similarity">
    <text evidence="2">Belongs to the BexD/CtrA/VexA family.</text>
</comment>
<dbReference type="PANTHER" id="PTHR33619">
    <property type="entry name" value="POLYSACCHARIDE EXPORT PROTEIN GFCE-RELATED"/>
    <property type="match status" value="1"/>
</dbReference>
<name>A0ABR7MHG2_9BACT</name>
<keyword evidence="7" id="KW-0732">Signal</keyword>
<dbReference type="PROSITE" id="PS51257">
    <property type="entry name" value="PROKAR_LIPOPROTEIN"/>
    <property type="match status" value="1"/>
</dbReference>
<dbReference type="InterPro" id="IPR003715">
    <property type="entry name" value="Poly_export_N"/>
</dbReference>
<sequence>MVISLPKHSLYLRILSFLAALVAISSCSADRNLVYFSNLKNSDEFKVPVTSVVSPKIQPDDLLSITVSSLNPESNVLFNNGIIPSASNNLPATPTRTDNGYLVDANNNINFPVLGLIKLGGLTKEEATAKLTDAIRVHVKNPIVNIRFLNFKITVIGEVTRPASFTIPTERINILEALGLAGDMTAYGKRENVLIIREKDGLRTTTRVNLNDKNILSSPYFYLQQNDIVYVEPDKAKALQVSSRTYYLPIVLTAISVLSILFTAFK</sequence>
<proteinExistence type="inferred from homology"/>
<keyword evidence="15" id="KW-1133">Transmembrane helix</keyword>
<dbReference type="Proteomes" id="UP000622017">
    <property type="component" value="Unassembled WGS sequence"/>
</dbReference>
<evidence type="ECO:0000256" key="9">
    <source>
        <dbReference type="ARBA" id="ARBA00023065"/>
    </source>
</evidence>
<evidence type="ECO:0000256" key="11">
    <source>
        <dbReference type="ARBA" id="ARBA00023136"/>
    </source>
</evidence>
<dbReference type="EMBL" id="JACSCY010000003">
    <property type="protein sequence ID" value="MBC6610304.1"/>
    <property type="molecule type" value="Genomic_DNA"/>
</dbReference>
<evidence type="ECO:0000256" key="12">
    <source>
        <dbReference type="ARBA" id="ARBA00023139"/>
    </source>
</evidence>
<keyword evidence="14" id="KW-0449">Lipoprotein</keyword>
<keyword evidence="5" id="KW-0762">Sugar transport</keyword>
<keyword evidence="3" id="KW-0813">Transport</keyword>
<feature type="transmembrane region" description="Helical" evidence="15">
    <location>
        <begin position="246"/>
        <end position="265"/>
    </location>
</feature>
<evidence type="ECO:0000256" key="15">
    <source>
        <dbReference type="SAM" id="Phobius"/>
    </source>
</evidence>
<keyword evidence="13" id="KW-0998">Cell outer membrane</keyword>
<dbReference type="InterPro" id="IPR054765">
    <property type="entry name" value="SLBB_dom"/>
</dbReference>
<feature type="domain" description="Polysaccharide export protein N-terminal" evidence="16">
    <location>
        <begin position="56"/>
        <end position="147"/>
    </location>
</feature>
<protein>
    <submittedName>
        <fullName evidence="18">Polysaccharide biosynthesis/export family protein</fullName>
    </submittedName>
</protein>
<keyword evidence="4" id="KW-1134">Transmembrane beta strand</keyword>
<dbReference type="PANTHER" id="PTHR33619:SF3">
    <property type="entry name" value="POLYSACCHARIDE EXPORT PROTEIN GFCE-RELATED"/>
    <property type="match status" value="1"/>
</dbReference>
<keyword evidence="12" id="KW-0564">Palmitate</keyword>
<reference evidence="18 19" key="1">
    <citation type="submission" date="2020-08" db="EMBL/GenBank/DDBJ databases">
        <title>Hymenobacter sp.</title>
        <authorList>
            <person name="Kim M.K."/>
        </authorList>
    </citation>
    <scope>NUCLEOTIDE SEQUENCE [LARGE SCALE GENOMIC DNA]</scope>
    <source>
        <strain evidence="18 19">BT507</strain>
    </source>
</reference>
<evidence type="ECO:0000259" key="16">
    <source>
        <dbReference type="Pfam" id="PF02563"/>
    </source>
</evidence>
<evidence type="ECO:0000256" key="3">
    <source>
        <dbReference type="ARBA" id="ARBA00022448"/>
    </source>
</evidence>
<evidence type="ECO:0000313" key="19">
    <source>
        <dbReference type="Proteomes" id="UP000622017"/>
    </source>
</evidence>
<comment type="subcellular location">
    <subcellularLocation>
        <location evidence="1">Cell outer membrane</location>
        <topology evidence="1">Multi-pass membrane protein</topology>
    </subcellularLocation>
</comment>
<evidence type="ECO:0000256" key="4">
    <source>
        <dbReference type="ARBA" id="ARBA00022452"/>
    </source>
</evidence>
<accession>A0ABR7MHG2</accession>
<dbReference type="Pfam" id="PF02563">
    <property type="entry name" value="Poly_export"/>
    <property type="match status" value="1"/>
</dbReference>